<dbReference type="PANTHER" id="PTHR22978:SF22">
    <property type="entry name" value="BTG FAMILY PROTEIN"/>
    <property type="match status" value="1"/>
</dbReference>
<name>A0A180GHG8_PUCT1</name>
<dbReference type="OrthoDB" id="19928at2759"/>
<protein>
    <submittedName>
        <fullName evidence="5">Anti_prolifrtn domain-containing protein</fullName>
    </submittedName>
</protein>
<feature type="region of interest" description="Disordered" evidence="2">
    <location>
        <begin position="175"/>
        <end position="202"/>
    </location>
</feature>
<dbReference type="Proteomes" id="UP000005240">
    <property type="component" value="Unassembled WGS sequence"/>
</dbReference>
<dbReference type="SUPFAM" id="SSF160696">
    <property type="entry name" value="BTG domain-like"/>
    <property type="match status" value="1"/>
</dbReference>
<feature type="domain" description="Anti-proliferative protein" evidence="3">
    <location>
        <begin position="2"/>
        <end position="122"/>
    </location>
</feature>
<dbReference type="STRING" id="630390.A0A180GHG8"/>
<evidence type="ECO:0000313" key="6">
    <source>
        <dbReference type="Proteomes" id="UP000005240"/>
    </source>
</evidence>
<reference evidence="5 6" key="3">
    <citation type="journal article" date="2017" name="G3 (Bethesda)">
        <title>Comparative analysis highlights variable genome content of wheat rusts and divergence of the mating loci.</title>
        <authorList>
            <person name="Cuomo C.A."/>
            <person name="Bakkeren G."/>
            <person name="Khalil H.B."/>
            <person name="Panwar V."/>
            <person name="Joly D."/>
            <person name="Linning R."/>
            <person name="Sakthikumar S."/>
            <person name="Song X."/>
            <person name="Adiconis X."/>
            <person name="Fan L."/>
            <person name="Goldberg J.M."/>
            <person name="Levin J.Z."/>
            <person name="Young S."/>
            <person name="Zeng Q."/>
            <person name="Anikster Y."/>
            <person name="Bruce M."/>
            <person name="Wang M."/>
            <person name="Yin C."/>
            <person name="McCallum B."/>
            <person name="Szabo L.J."/>
            <person name="Hulbert S."/>
            <person name="Chen X."/>
            <person name="Fellers J.P."/>
        </authorList>
    </citation>
    <scope>NUCLEOTIDE SEQUENCE</scope>
    <source>
        <strain evidence="5">isolate 1-1 / race 1 (BBBD)</strain>
        <strain evidence="6">Isolate 1-1 / race 1 (BBBD)</strain>
    </source>
</reference>
<evidence type="ECO:0000256" key="2">
    <source>
        <dbReference type="SAM" id="MobiDB-lite"/>
    </source>
</evidence>
<dbReference type="EnsemblFungi" id="PTTG_03755-t43_1">
    <property type="protein sequence ID" value="PTTG_03755-t43_1-p1"/>
    <property type="gene ID" value="PTTG_03755"/>
</dbReference>
<evidence type="ECO:0000256" key="1">
    <source>
        <dbReference type="ARBA" id="ARBA00007989"/>
    </source>
</evidence>
<evidence type="ECO:0000313" key="5">
    <source>
        <dbReference type="EnsemblFungi" id="PTTG_03755-t43_1-p1"/>
    </source>
</evidence>
<evidence type="ECO:0000259" key="3">
    <source>
        <dbReference type="SMART" id="SM00099"/>
    </source>
</evidence>
<proteinExistence type="inferred from homology"/>
<feature type="region of interest" description="Disordered" evidence="2">
    <location>
        <begin position="227"/>
        <end position="260"/>
    </location>
</feature>
<evidence type="ECO:0000313" key="4">
    <source>
        <dbReference type="EMBL" id="OAV91762.1"/>
    </source>
</evidence>
<keyword evidence="6" id="KW-1185">Reference proteome</keyword>
<dbReference type="InterPro" id="IPR033332">
    <property type="entry name" value="BTG"/>
</dbReference>
<feature type="region of interest" description="Disordered" evidence="2">
    <location>
        <begin position="319"/>
        <end position="348"/>
    </location>
</feature>
<dbReference type="EMBL" id="ADAS02000075">
    <property type="protein sequence ID" value="OAV91762.1"/>
    <property type="molecule type" value="Genomic_DNA"/>
</dbReference>
<feature type="compositionally biased region" description="Low complexity" evidence="2">
    <location>
        <begin position="391"/>
        <end position="401"/>
    </location>
</feature>
<sequence length="414" mass="44646">MVPAEIQFVANYLTHFLLTPDQQSIVCPAFIDKLNARFFPHHWYPLEPERGSGFRAVSFDPSRQDGYLDPVLCMLAQLVGATNRELRRNILQNFGLAQASGWTLWTDPGCVSLRIQASGGELKELWGNLPVHLSNPRLGVPSPPSLPALPRQDSGESPSKSRAIPILAPAGVTRLSVTPPTPFAPAKIRTRSEGSDQDDERARCQEMLAEDFQAQLKLSSYVPMSEDPYYRPSSRTSCASSSSDGSDQSGFSSSSSSTATSVAPLGMMVKKKMSTNQLVQHSAKAQLPTGYIRHHSSNSMPYVSMTNIFPTSMTVMAPVHQQPPRRTASPAFSGQRRRHVPSASVSSVSGGRGLLVLKEGPGTVTEHSGGKVGVMGGGVLLGLPKDKESAAVLNNNNGNRRASNRRSRTSPTNA</sequence>
<accession>A0A180GHG8</accession>
<dbReference type="Gene3D" id="3.90.640.90">
    <property type="entry name" value="Anti-proliferative protein, N-terminal domain"/>
    <property type="match status" value="1"/>
</dbReference>
<dbReference type="SMART" id="SM00099">
    <property type="entry name" value="btg1"/>
    <property type="match status" value="1"/>
</dbReference>
<dbReference type="PANTHER" id="PTHR22978">
    <property type="entry name" value="B-CELL TRANSLOCATION GENE"/>
    <property type="match status" value="1"/>
</dbReference>
<reference evidence="4" key="2">
    <citation type="submission" date="2016-05" db="EMBL/GenBank/DDBJ databases">
        <title>Comparative analysis highlights variable genome content of wheat rusts and divergence of the mating loci.</title>
        <authorList>
            <person name="Cuomo C.A."/>
            <person name="Bakkeren G."/>
            <person name="Szabo L."/>
            <person name="Khalil H."/>
            <person name="Joly D."/>
            <person name="Goldberg J."/>
            <person name="Young S."/>
            <person name="Zeng Q."/>
            <person name="Fellers J."/>
        </authorList>
    </citation>
    <scope>NUCLEOTIDE SEQUENCE [LARGE SCALE GENOMIC DNA]</scope>
    <source>
        <strain evidence="4">1-1 BBBD Race 1</strain>
    </source>
</reference>
<dbReference type="AlphaFoldDB" id="A0A180GHG8"/>
<dbReference type="Pfam" id="PF07742">
    <property type="entry name" value="BTG"/>
    <property type="match status" value="1"/>
</dbReference>
<dbReference type="VEuPathDB" id="FungiDB:PTTG_03755"/>
<reference evidence="4" key="1">
    <citation type="submission" date="2009-11" db="EMBL/GenBank/DDBJ databases">
        <authorList>
            <consortium name="The Broad Institute Genome Sequencing Platform"/>
            <person name="Ward D."/>
            <person name="Feldgarden M."/>
            <person name="Earl A."/>
            <person name="Young S.K."/>
            <person name="Zeng Q."/>
            <person name="Koehrsen M."/>
            <person name="Alvarado L."/>
            <person name="Berlin A."/>
            <person name="Bochicchio J."/>
            <person name="Borenstein D."/>
            <person name="Chapman S.B."/>
            <person name="Chen Z."/>
            <person name="Engels R."/>
            <person name="Freedman E."/>
            <person name="Gellesch M."/>
            <person name="Goldberg J."/>
            <person name="Griggs A."/>
            <person name="Gujja S."/>
            <person name="Heilman E."/>
            <person name="Heiman D."/>
            <person name="Hepburn T."/>
            <person name="Howarth C."/>
            <person name="Jen D."/>
            <person name="Larson L."/>
            <person name="Lewis B."/>
            <person name="Mehta T."/>
            <person name="Park D."/>
            <person name="Pearson M."/>
            <person name="Roberts A."/>
            <person name="Saif S."/>
            <person name="Shea T."/>
            <person name="Shenoy N."/>
            <person name="Sisk P."/>
            <person name="Stolte C."/>
            <person name="Sykes S."/>
            <person name="Thomson T."/>
            <person name="Walk T."/>
            <person name="White J."/>
            <person name="Yandava C."/>
            <person name="Izard J."/>
            <person name="Baranova O.V."/>
            <person name="Blanton J.M."/>
            <person name="Tanner A.C."/>
            <person name="Dewhirst F.E."/>
            <person name="Haas B."/>
            <person name="Nusbaum C."/>
            <person name="Birren B."/>
        </authorList>
    </citation>
    <scope>NUCLEOTIDE SEQUENCE [LARGE SCALE GENOMIC DNA]</scope>
    <source>
        <strain evidence="4">1-1 BBBD Race 1</strain>
    </source>
</reference>
<comment type="similarity">
    <text evidence="1">Belongs to the BTG family.</text>
</comment>
<dbReference type="GO" id="GO:0005634">
    <property type="term" value="C:nucleus"/>
    <property type="evidence" value="ECO:0007669"/>
    <property type="project" value="TreeGrafter"/>
</dbReference>
<feature type="region of interest" description="Disordered" evidence="2">
    <location>
        <begin position="137"/>
        <end position="162"/>
    </location>
</feature>
<reference evidence="5" key="4">
    <citation type="submission" date="2025-05" db="UniProtKB">
        <authorList>
            <consortium name="EnsemblFungi"/>
        </authorList>
    </citation>
    <scope>IDENTIFICATION</scope>
    <source>
        <strain evidence="5">isolate 1-1 / race 1 (BBBD)</strain>
    </source>
</reference>
<feature type="compositionally biased region" description="Low complexity" evidence="2">
    <location>
        <begin position="233"/>
        <end position="260"/>
    </location>
</feature>
<dbReference type="InterPro" id="IPR002087">
    <property type="entry name" value="Anti_prolifrtn"/>
</dbReference>
<feature type="compositionally biased region" description="Basic and acidic residues" evidence="2">
    <location>
        <begin position="190"/>
        <end position="202"/>
    </location>
</feature>
<feature type="region of interest" description="Disordered" evidence="2">
    <location>
        <begin position="391"/>
        <end position="414"/>
    </location>
</feature>
<dbReference type="InterPro" id="IPR036054">
    <property type="entry name" value="BTG-like_sf"/>
</dbReference>
<gene>
    <name evidence="4" type="ORF">PTTG_03755</name>
</gene>
<dbReference type="GO" id="GO:0005737">
    <property type="term" value="C:cytoplasm"/>
    <property type="evidence" value="ECO:0007669"/>
    <property type="project" value="TreeGrafter"/>
</dbReference>
<organism evidence="4">
    <name type="scientific">Puccinia triticina (isolate 1-1 / race 1 (BBBD))</name>
    <name type="common">Brown leaf rust fungus</name>
    <dbReference type="NCBI Taxonomy" id="630390"/>
    <lineage>
        <taxon>Eukaryota</taxon>
        <taxon>Fungi</taxon>
        <taxon>Dikarya</taxon>
        <taxon>Basidiomycota</taxon>
        <taxon>Pucciniomycotina</taxon>
        <taxon>Pucciniomycetes</taxon>
        <taxon>Pucciniales</taxon>
        <taxon>Pucciniaceae</taxon>
        <taxon>Puccinia</taxon>
    </lineage>
</organism>